<dbReference type="InterPro" id="IPR018490">
    <property type="entry name" value="cNMP-bd_dom_sf"/>
</dbReference>
<dbReference type="PROSITE" id="PS00888">
    <property type="entry name" value="CNMP_BINDING_1"/>
    <property type="match status" value="1"/>
</dbReference>
<dbReference type="Pfam" id="PF13545">
    <property type="entry name" value="HTH_Crp_2"/>
    <property type="match status" value="1"/>
</dbReference>
<protein>
    <submittedName>
        <fullName evidence="6">CRP-like protein Clp</fullName>
    </submittedName>
</protein>
<keyword evidence="7" id="KW-1185">Reference proteome</keyword>
<dbReference type="EMBL" id="BMEO01000001">
    <property type="protein sequence ID" value="GGF84504.1"/>
    <property type="molecule type" value="Genomic_DNA"/>
</dbReference>
<feature type="domain" description="Cyclic nucleotide-binding" evidence="4">
    <location>
        <begin position="29"/>
        <end position="133"/>
    </location>
</feature>
<dbReference type="SMART" id="SM00419">
    <property type="entry name" value="HTH_CRP"/>
    <property type="match status" value="1"/>
</dbReference>
<dbReference type="SUPFAM" id="SSF46785">
    <property type="entry name" value="Winged helix' DNA-binding domain"/>
    <property type="match status" value="1"/>
</dbReference>
<keyword evidence="1" id="KW-0805">Transcription regulation</keyword>
<proteinExistence type="predicted"/>
<dbReference type="SUPFAM" id="SSF51206">
    <property type="entry name" value="cAMP-binding domain-like"/>
    <property type="match status" value="1"/>
</dbReference>
<dbReference type="PROSITE" id="PS50042">
    <property type="entry name" value="CNMP_BINDING_3"/>
    <property type="match status" value="1"/>
</dbReference>
<dbReference type="GO" id="GO:0005829">
    <property type="term" value="C:cytosol"/>
    <property type="evidence" value="ECO:0007669"/>
    <property type="project" value="TreeGrafter"/>
</dbReference>
<dbReference type="InterPro" id="IPR036390">
    <property type="entry name" value="WH_DNA-bd_sf"/>
</dbReference>
<dbReference type="GO" id="GO:0003677">
    <property type="term" value="F:DNA binding"/>
    <property type="evidence" value="ECO:0007669"/>
    <property type="project" value="UniProtKB-KW"/>
</dbReference>
<gene>
    <name evidence="6" type="primary">clp</name>
    <name evidence="6" type="ORF">GCM10011365_01820</name>
</gene>
<keyword evidence="2" id="KW-0238">DNA-binding</keyword>
<dbReference type="Gene3D" id="1.10.10.10">
    <property type="entry name" value="Winged helix-like DNA-binding domain superfamily/Winged helix DNA-binding domain"/>
    <property type="match status" value="1"/>
</dbReference>
<evidence type="ECO:0000256" key="1">
    <source>
        <dbReference type="ARBA" id="ARBA00023015"/>
    </source>
</evidence>
<dbReference type="AlphaFoldDB" id="A0A917CD82"/>
<dbReference type="Gene3D" id="2.60.120.10">
    <property type="entry name" value="Jelly Rolls"/>
    <property type="match status" value="1"/>
</dbReference>
<reference evidence="6" key="1">
    <citation type="journal article" date="2014" name="Int. J. Syst. Evol. Microbiol.">
        <title>Complete genome sequence of Corynebacterium casei LMG S-19264T (=DSM 44701T), isolated from a smear-ripened cheese.</title>
        <authorList>
            <consortium name="US DOE Joint Genome Institute (JGI-PGF)"/>
            <person name="Walter F."/>
            <person name="Albersmeier A."/>
            <person name="Kalinowski J."/>
            <person name="Ruckert C."/>
        </authorList>
    </citation>
    <scope>NUCLEOTIDE SEQUENCE</scope>
    <source>
        <strain evidence="6">CGMCC 1.12181</strain>
    </source>
</reference>
<dbReference type="PROSITE" id="PS51063">
    <property type="entry name" value="HTH_CRP_2"/>
    <property type="match status" value="1"/>
</dbReference>
<comment type="caution">
    <text evidence="6">The sequence shown here is derived from an EMBL/GenBank/DDBJ whole genome shotgun (WGS) entry which is preliminary data.</text>
</comment>
<name>A0A917CD82_9GAMM</name>
<dbReference type="CDD" id="cd00038">
    <property type="entry name" value="CAP_ED"/>
    <property type="match status" value="1"/>
</dbReference>
<sequence>MTEDSDMSDVFNETEYDELYLSERFQNSSFFELSVESMNRFLSMCHRRKFPNKTTIIRPGDLANTLYYIVSGSVTISYENDEGKELILAYLNKGDFIGEMGLFMKTERREVMVKAKEKTEVAEIGYMRLGQLFQNELKDDASHILYAIGTQLTHRLLQTSRKVHRLAFLDVTGRIARTLLDLCKEPSALSHPEGTQIKVSRQEISRIVGCSREMAGRVLKELQTQGSIAVQGHTIVILHKREDQPVIDDKPADE</sequence>
<evidence type="ECO:0000259" key="5">
    <source>
        <dbReference type="PROSITE" id="PS51063"/>
    </source>
</evidence>
<dbReference type="Pfam" id="PF00027">
    <property type="entry name" value="cNMP_binding"/>
    <property type="match status" value="1"/>
</dbReference>
<evidence type="ECO:0000313" key="6">
    <source>
        <dbReference type="EMBL" id="GGF84504.1"/>
    </source>
</evidence>
<dbReference type="NCBIfam" id="NF008732">
    <property type="entry name" value="PRK11753.1"/>
    <property type="match status" value="1"/>
</dbReference>
<evidence type="ECO:0000259" key="4">
    <source>
        <dbReference type="PROSITE" id="PS50042"/>
    </source>
</evidence>
<organism evidence="6 7">
    <name type="scientific">Marinicella pacifica</name>
    <dbReference type="NCBI Taxonomy" id="1171543"/>
    <lineage>
        <taxon>Bacteria</taxon>
        <taxon>Pseudomonadati</taxon>
        <taxon>Pseudomonadota</taxon>
        <taxon>Gammaproteobacteria</taxon>
        <taxon>Lysobacterales</taxon>
        <taxon>Marinicellaceae</taxon>
        <taxon>Marinicella</taxon>
    </lineage>
</organism>
<dbReference type="FunFam" id="1.10.10.10:FF:000006">
    <property type="entry name" value="cAMP-activated global transcriptional regulator CRP"/>
    <property type="match status" value="1"/>
</dbReference>
<reference evidence="6" key="2">
    <citation type="submission" date="2020-09" db="EMBL/GenBank/DDBJ databases">
        <authorList>
            <person name="Sun Q."/>
            <person name="Zhou Y."/>
        </authorList>
    </citation>
    <scope>NUCLEOTIDE SEQUENCE</scope>
    <source>
        <strain evidence="6">CGMCC 1.12181</strain>
    </source>
</reference>
<dbReference type="PANTHER" id="PTHR24567">
    <property type="entry name" value="CRP FAMILY TRANSCRIPTIONAL REGULATORY PROTEIN"/>
    <property type="match status" value="1"/>
</dbReference>
<dbReference type="InterPro" id="IPR050397">
    <property type="entry name" value="Env_Response_Regulators"/>
</dbReference>
<dbReference type="SMART" id="SM00100">
    <property type="entry name" value="cNMP"/>
    <property type="match status" value="1"/>
</dbReference>
<dbReference type="InterPro" id="IPR012318">
    <property type="entry name" value="HTH_CRP"/>
</dbReference>
<dbReference type="InterPro" id="IPR036388">
    <property type="entry name" value="WH-like_DNA-bd_sf"/>
</dbReference>
<evidence type="ECO:0000256" key="2">
    <source>
        <dbReference type="ARBA" id="ARBA00023125"/>
    </source>
</evidence>
<evidence type="ECO:0000313" key="7">
    <source>
        <dbReference type="Proteomes" id="UP000605253"/>
    </source>
</evidence>
<dbReference type="Proteomes" id="UP000605253">
    <property type="component" value="Unassembled WGS sequence"/>
</dbReference>
<dbReference type="InterPro" id="IPR018488">
    <property type="entry name" value="cNMP-bd_CS"/>
</dbReference>
<dbReference type="GO" id="GO:0003700">
    <property type="term" value="F:DNA-binding transcription factor activity"/>
    <property type="evidence" value="ECO:0007669"/>
    <property type="project" value="TreeGrafter"/>
</dbReference>
<dbReference type="InterPro" id="IPR014710">
    <property type="entry name" value="RmlC-like_jellyroll"/>
</dbReference>
<keyword evidence="3" id="KW-0804">Transcription</keyword>
<dbReference type="PRINTS" id="PR00034">
    <property type="entry name" value="HTHCRP"/>
</dbReference>
<dbReference type="CDD" id="cd00092">
    <property type="entry name" value="HTH_CRP"/>
    <property type="match status" value="1"/>
</dbReference>
<dbReference type="PANTHER" id="PTHR24567:SF68">
    <property type="entry name" value="DNA-BINDING TRANSCRIPTIONAL DUAL REGULATOR CRP"/>
    <property type="match status" value="1"/>
</dbReference>
<accession>A0A917CD82</accession>
<evidence type="ECO:0000256" key="3">
    <source>
        <dbReference type="ARBA" id="ARBA00023163"/>
    </source>
</evidence>
<dbReference type="InterPro" id="IPR000595">
    <property type="entry name" value="cNMP-bd_dom"/>
</dbReference>
<feature type="domain" description="HTH crp-type" evidence="5">
    <location>
        <begin position="169"/>
        <end position="242"/>
    </location>
</feature>